<proteinExistence type="predicted"/>
<keyword evidence="2" id="KW-1185">Reference proteome</keyword>
<dbReference type="OrthoDB" id="3684889at2759"/>
<evidence type="ECO:0000313" key="1">
    <source>
        <dbReference type="EMBL" id="KAF2438172.1"/>
    </source>
</evidence>
<name>A0A9P4U6M8_9PLEO</name>
<dbReference type="AlphaFoldDB" id="A0A9P4U6M8"/>
<comment type="caution">
    <text evidence="1">The sequence shown here is derived from an EMBL/GenBank/DDBJ whole genome shotgun (WGS) entry which is preliminary data.</text>
</comment>
<accession>A0A9P4U6M8</accession>
<evidence type="ECO:0000313" key="2">
    <source>
        <dbReference type="Proteomes" id="UP000799764"/>
    </source>
</evidence>
<reference evidence="1" key="1">
    <citation type="journal article" date="2020" name="Stud. Mycol.">
        <title>101 Dothideomycetes genomes: a test case for predicting lifestyles and emergence of pathogens.</title>
        <authorList>
            <person name="Haridas S."/>
            <person name="Albert R."/>
            <person name="Binder M."/>
            <person name="Bloem J."/>
            <person name="Labutti K."/>
            <person name="Salamov A."/>
            <person name="Andreopoulos B."/>
            <person name="Baker S."/>
            <person name="Barry K."/>
            <person name="Bills G."/>
            <person name="Bluhm B."/>
            <person name="Cannon C."/>
            <person name="Castanera R."/>
            <person name="Culley D."/>
            <person name="Daum C."/>
            <person name="Ezra D."/>
            <person name="Gonzalez J."/>
            <person name="Henrissat B."/>
            <person name="Kuo A."/>
            <person name="Liang C."/>
            <person name="Lipzen A."/>
            <person name="Lutzoni F."/>
            <person name="Magnuson J."/>
            <person name="Mondo S."/>
            <person name="Nolan M."/>
            <person name="Ohm R."/>
            <person name="Pangilinan J."/>
            <person name="Park H.-J."/>
            <person name="Ramirez L."/>
            <person name="Alfaro M."/>
            <person name="Sun H."/>
            <person name="Tritt A."/>
            <person name="Yoshinaga Y."/>
            <person name="Zwiers L.-H."/>
            <person name="Turgeon B."/>
            <person name="Goodwin S."/>
            <person name="Spatafora J."/>
            <person name="Crous P."/>
            <person name="Grigoriev I."/>
        </authorList>
    </citation>
    <scope>NUCLEOTIDE SEQUENCE</scope>
    <source>
        <strain evidence="1">CBS 690.94</strain>
    </source>
</reference>
<protein>
    <submittedName>
        <fullName evidence="1">Uncharacterized protein</fullName>
    </submittedName>
</protein>
<organism evidence="1 2">
    <name type="scientific">Karstenula rhodostoma CBS 690.94</name>
    <dbReference type="NCBI Taxonomy" id="1392251"/>
    <lineage>
        <taxon>Eukaryota</taxon>
        <taxon>Fungi</taxon>
        <taxon>Dikarya</taxon>
        <taxon>Ascomycota</taxon>
        <taxon>Pezizomycotina</taxon>
        <taxon>Dothideomycetes</taxon>
        <taxon>Pleosporomycetidae</taxon>
        <taxon>Pleosporales</taxon>
        <taxon>Massarineae</taxon>
        <taxon>Didymosphaeriaceae</taxon>
        <taxon>Karstenula</taxon>
    </lineage>
</organism>
<gene>
    <name evidence="1" type="ORF">P171DRAFT_168841</name>
</gene>
<dbReference type="EMBL" id="MU001513">
    <property type="protein sequence ID" value="KAF2438172.1"/>
    <property type="molecule type" value="Genomic_DNA"/>
</dbReference>
<dbReference type="Proteomes" id="UP000799764">
    <property type="component" value="Unassembled WGS sequence"/>
</dbReference>
<sequence>MSMSCYSSSRSSHHLRALTRGHLLFHEQGERKLHLECERQEREAGTTRVQPPLYISSFQVSALLVTNPSFVTSGYSVNTHTMTPATSSGDALLTLQDVERLRQDTAKLSRKLKLQDKICKSHRRGNSRDYEAKLKLQVQFEDQMQQYARLSCQQLCHEAMNTFPREIRDMVYSAMLDRGHAFKNVIQLSGAAHERHLRPLSTNSSAFPPLVCRLGMGEKKNEHCWDVKFCGEPFVKELVEMYYREKTFEFRQQELYLLPTFLGQGLSPPKTPNEDTVVPIQQVGRLTLCIRPTGNGWRFTLKTLQSLLELQRKAKIKVIMDTSLVIVHGEVDIEQVITTYRSLFPFFASLRGRGHAVGFRFGVVKVLLQGLDYPTRSNTEWADIAQKRLDAAFAATKPSTQS</sequence>